<dbReference type="Pfam" id="PF00378">
    <property type="entry name" value="ECH_1"/>
    <property type="match status" value="1"/>
</dbReference>
<dbReference type="EMBL" id="HG966617">
    <property type="protein sequence ID" value="CDO58433.1"/>
    <property type="molecule type" value="Genomic_DNA"/>
</dbReference>
<dbReference type="RefSeq" id="WP_043949384.1">
    <property type="nucleotide sequence ID" value="NZ_HG966617.1"/>
</dbReference>
<dbReference type="GO" id="GO:0006635">
    <property type="term" value="P:fatty acid beta-oxidation"/>
    <property type="evidence" value="ECO:0007669"/>
    <property type="project" value="TreeGrafter"/>
</dbReference>
<gene>
    <name evidence="4" type="ORF">BN1012_Phect219</name>
</gene>
<dbReference type="Gene3D" id="1.10.12.10">
    <property type="entry name" value="Lyase 2-enoyl-coa Hydratase, Chain A, domain 2"/>
    <property type="match status" value="1"/>
</dbReference>
<dbReference type="KEGG" id="pect:BN1012_Phect219"/>
<keyword evidence="2 4" id="KW-0456">Lyase</keyword>
<dbReference type="SUPFAM" id="SSF52096">
    <property type="entry name" value="ClpP/crotonase"/>
    <property type="match status" value="1"/>
</dbReference>
<sequence>MSIRTETEETVGWIIIDRPEQKNALTTAMWDDIPRAVAKLDSDDSVRAIILRGAGDDAFAAGADIRELHQMGDDPKALADFEEKFEAAQASLEECSKPVIAAIQGPCMGGGLALALACDMRMAAVEATFAIPAARLGLGYAAPAVARLTRAVGPTHAFEILVTARRYDSLSAHRLGLINDRLPDWDVFRHAEQVATHMGRNAPLTMHAAKATITALNRQDGSLQAAEDLIMRCGSSADFAEGRKAFTERREPKFQGR</sequence>
<dbReference type="OrthoDB" id="9810797at2"/>
<evidence type="ECO:0000256" key="2">
    <source>
        <dbReference type="ARBA" id="ARBA00023239"/>
    </source>
</evidence>
<dbReference type="Gene3D" id="3.90.226.10">
    <property type="entry name" value="2-enoyl-CoA Hydratase, Chain A, domain 1"/>
    <property type="match status" value="1"/>
</dbReference>
<accession>X5M656</accession>
<comment type="similarity">
    <text evidence="1 3">Belongs to the enoyl-CoA hydratase/isomerase family.</text>
</comment>
<evidence type="ECO:0000256" key="3">
    <source>
        <dbReference type="RuleBase" id="RU003707"/>
    </source>
</evidence>
<dbReference type="InterPro" id="IPR014748">
    <property type="entry name" value="Enoyl-CoA_hydra_C"/>
</dbReference>
<dbReference type="EC" id="4.2.1.17" evidence="4"/>
<dbReference type="AlphaFoldDB" id="X5M656"/>
<organism evidence="4 5">
    <name type="scientific">Candidatus Phaeomarinibacter ectocarpi</name>
    <dbReference type="NCBI Taxonomy" id="1458461"/>
    <lineage>
        <taxon>Bacteria</taxon>
        <taxon>Pseudomonadati</taxon>
        <taxon>Pseudomonadota</taxon>
        <taxon>Alphaproteobacteria</taxon>
        <taxon>Hyphomicrobiales</taxon>
        <taxon>Parvibaculaceae</taxon>
        <taxon>Candidatus Phaeomarinibacter</taxon>
    </lineage>
</organism>
<dbReference type="PROSITE" id="PS00166">
    <property type="entry name" value="ENOYL_COA_HYDRATASE"/>
    <property type="match status" value="1"/>
</dbReference>
<dbReference type="PATRIC" id="fig|1458461.3.peg.219"/>
<reference evidence="4 5" key="1">
    <citation type="journal article" date="2014" name="Front. Genet.">
        <title>Genome and metabolic network of "Candidatus Phaeomarinobacter ectocarpi" Ec32, a new candidate genus of Alphaproteobacteria frequently associated with brown algae.</title>
        <authorList>
            <person name="Dittami S.M."/>
            <person name="Barbeyron T."/>
            <person name="Boyen C."/>
            <person name="Cambefort J."/>
            <person name="Collet G."/>
            <person name="Delage L."/>
            <person name="Gobet A."/>
            <person name="Groisillier A."/>
            <person name="Leblanc C."/>
            <person name="Michel G."/>
            <person name="Scornet D."/>
            <person name="Siegel A."/>
            <person name="Tapia J.E."/>
            <person name="Tonon T."/>
        </authorList>
    </citation>
    <scope>NUCLEOTIDE SEQUENCE [LARGE SCALE GENOMIC DNA]</scope>
    <source>
        <strain evidence="4 5">Ec32</strain>
    </source>
</reference>
<keyword evidence="5" id="KW-1185">Reference proteome</keyword>
<evidence type="ECO:0000256" key="1">
    <source>
        <dbReference type="ARBA" id="ARBA00005254"/>
    </source>
</evidence>
<dbReference type="CDD" id="cd06558">
    <property type="entry name" value="crotonase-like"/>
    <property type="match status" value="1"/>
</dbReference>
<dbReference type="InterPro" id="IPR018376">
    <property type="entry name" value="Enoyl-CoA_hyd/isom_CS"/>
</dbReference>
<dbReference type="PANTHER" id="PTHR11941">
    <property type="entry name" value="ENOYL-COA HYDRATASE-RELATED"/>
    <property type="match status" value="1"/>
</dbReference>
<dbReference type="STRING" id="1458461.BN1012_Phect219"/>
<protein>
    <submittedName>
        <fullName evidence="4">Enoyl-CoA hydratase</fullName>
        <ecNumber evidence="4">4.2.1.17</ecNumber>
    </submittedName>
</protein>
<dbReference type="InterPro" id="IPR001753">
    <property type="entry name" value="Enoyl-CoA_hydra/iso"/>
</dbReference>
<name>X5M656_9HYPH</name>
<proteinExistence type="inferred from homology"/>
<dbReference type="InterPro" id="IPR029045">
    <property type="entry name" value="ClpP/crotonase-like_dom_sf"/>
</dbReference>
<evidence type="ECO:0000313" key="5">
    <source>
        <dbReference type="Proteomes" id="UP000032160"/>
    </source>
</evidence>
<dbReference type="HOGENOM" id="CLU_009834_7_3_5"/>
<dbReference type="PANTHER" id="PTHR11941:SF54">
    <property type="entry name" value="ENOYL-COA HYDRATASE, MITOCHONDRIAL"/>
    <property type="match status" value="1"/>
</dbReference>
<evidence type="ECO:0000313" key="4">
    <source>
        <dbReference type="EMBL" id="CDO58433.1"/>
    </source>
</evidence>
<dbReference type="GO" id="GO:0004300">
    <property type="term" value="F:enoyl-CoA hydratase activity"/>
    <property type="evidence" value="ECO:0007669"/>
    <property type="project" value="UniProtKB-EC"/>
</dbReference>
<dbReference type="Proteomes" id="UP000032160">
    <property type="component" value="Chromosome I"/>
</dbReference>